<evidence type="ECO:0000313" key="2">
    <source>
        <dbReference type="EMBL" id="ASI53725.1"/>
    </source>
</evidence>
<gene>
    <name evidence="2" type="ORF">MHSN_00625</name>
</gene>
<feature type="transmembrane region" description="Helical" evidence="1">
    <location>
        <begin position="37"/>
        <end position="56"/>
    </location>
</feature>
<proteinExistence type="predicted"/>
<dbReference type="Proteomes" id="UP000264882">
    <property type="component" value="Chromosome"/>
</dbReference>
<feature type="transmembrane region" description="Helical" evidence="1">
    <location>
        <begin position="111"/>
        <end position="128"/>
    </location>
</feature>
<name>A0A4P1QG09_9BACT</name>
<organism evidence="2 3">
    <name type="scientific">Metamycoplasma hyosynoviae</name>
    <dbReference type="NCBI Taxonomy" id="29559"/>
    <lineage>
        <taxon>Bacteria</taxon>
        <taxon>Bacillati</taxon>
        <taxon>Mycoplasmatota</taxon>
        <taxon>Mycoplasmoidales</taxon>
        <taxon>Metamycoplasmataceae</taxon>
        <taxon>Metamycoplasma</taxon>
    </lineage>
</organism>
<reference evidence="2 3" key="1">
    <citation type="submission" date="2014-06" db="EMBL/GenBank/DDBJ databases">
        <title>The Whole Genome Sequence of Mycoplasma hyosynoviae strain ATCC 27095.</title>
        <authorList>
            <person name="Calcutt M.J."/>
            <person name="Foecking M.F."/>
        </authorList>
    </citation>
    <scope>NUCLEOTIDE SEQUENCE [LARGE SCALE GENOMIC DNA]</scope>
    <source>
        <strain evidence="2 3">M60</strain>
    </source>
</reference>
<dbReference type="KEGG" id="mhyv:MHSN_00625"/>
<evidence type="ECO:0000256" key="1">
    <source>
        <dbReference type="SAM" id="Phobius"/>
    </source>
</evidence>
<dbReference type="RefSeq" id="WP_119863693.1">
    <property type="nucleotide sequence ID" value="NZ_CP008748.1"/>
</dbReference>
<dbReference type="EMBL" id="CP008748">
    <property type="protein sequence ID" value="ASI53725.1"/>
    <property type="molecule type" value="Genomic_DNA"/>
</dbReference>
<keyword evidence="1" id="KW-0812">Transmembrane</keyword>
<feature type="transmembrane region" description="Helical" evidence="1">
    <location>
        <begin position="76"/>
        <end position="99"/>
    </location>
</feature>
<feature type="transmembrane region" description="Helical" evidence="1">
    <location>
        <begin position="134"/>
        <end position="154"/>
    </location>
</feature>
<keyword evidence="1" id="KW-1133">Transmembrane helix</keyword>
<keyword evidence="1" id="KW-0472">Membrane</keyword>
<keyword evidence="3" id="KW-1185">Reference proteome</keyword>
<sequence>MSANKKWKNKKINFDNYKSSDEKNEKVKFQLSDNWKIALIALFLITIPSFLMFLLLGGDGWLISATKSYILNNKRWSMLLPIALAIAIIQISVLLLLVLKFKVLKTSSLQFLIPIALAMNTFLVSSGVELGKWYIRVLPAVGFGFVFFPIMMINKEILKKKINKSKAIEEKQEAFNKSLLD</sequence>
<dbReference type="AlphaFoldDB" id="A0A4P1QG09"/>
<protein>
    <submittedName>
        <fullName evidence="2">Membrane protein</fullName>
    </submittedName>
</protein>
<evidence type="ECO:0000313" key="3">
    <source>
        <dbReference type="Proteomes" id="UP000264882"/>
    </source>
</evidence>
<accession>A0A4P1QG09</accession>